<keyword evidence="2" id="KW-0812">Transmembrane</keyword>
<comment type="caution">
    <text evidence="3">The sequence shown here is derived from an EMBL/GenBank/DDBJ whole genome shotgun (WGS) entry which is preliminary data.</text>
</comment>
<dbReference type="RefSeq" id="WP_245855084.1">
    <property type="nucleotide sequence ID" value="NZ_MZMV01000097.1"/>
</dbReference>
<name>A0A246R9T5_9ACTN</name>
<feature type="compositionally biased region" description="Basic and acidic residues" evidence="1">
    <location>
        <begin position="7"/>
        <end position="25"/>
    </location>
</feature>
<dbReference type="EMBL" id="MZMV01000097">
    <property type="protein sequence ID" value="OWU97524.1"/>
    <property type="molecule type" value="Genomic_DNA"/>
</dbReference>
<evidence type="ECO:0000256" key="1">
    <source>
        <dbReference type="SAM" id="MobiDB-lite"/>
    </source>
</evidence>
<keyword evidence="4" id="KW-1185">Reference proteome</keyword>
<feature type="transmembrane region" description="Helical" evidence="2">
    <location>
        <begin position="84"/>
        <end position="105"/>
    </location>
</feature>
<keyword evidence="2" id="KW-0472">Membrane</keyword>
<evidence type="ECO:0000313" key="3">
    <source>
        <dbReference type="EMBL" id="OWU97524.1"/>
    </source>
</evidence>
<dbReference type="AlphaFoldDB" id="A0A246R9T5"/>
<reference evidence="3 4" key="1">
    <citation type="submission" date="2017-03" db="EMBL/GenBank/DDBJ databases">
        <title>Whole genome sequence of Micromonospora wenchangensis, isolated from mangrove soil.</title>
        <authorList>
            <person name="Yang H."/>
        </authorList>
    </citation>
    <scope>NUCLEOTIDE SEQUENCE [LARGE SCALE GENOMIC DNA]</scope>
    <source>
        <strain evidence="3 4">CCTCC AA 2012002</strain>
    </source>
</reference>
<feature type="transmembrane region" description="Helical" evidence="2">
    <location>
        <begin position="147"/>
        <end position="177"/>
    </location>
</feature>
<sequence length="186" mass="18916">MTGPTPDRPDADRPDADRHPADHPEPAGSTGRAASAGAPDRTAPAQDTGLRDTGLRDTGSAQDADPAEGSGPAGRRSGLRNPGAAVRGLGAGTLGLEALVLLLAIQPIRLVGGHFGGAAIAATVALAVAAVLLAGRMRRPWAWTAGTVLQGLLLLAGLLHWSLFGLGVIFALVWAYALHVRRVILG</sequence>
<gene>
    <name evidence="3" type="ORF">B5D80_31140</name>
</gene>
<evidence type="ECO:0008006" key="5">
    <source>
        <dbReference type="Google" id="ProtNLM"/>
    </source>
</evidence>
<feature type="transmembrane region" description="Helical" evidence="2">
    <location>
        <begin position="111"/>
        <end position="135"/>
    </location>
</feature>
<organism evidence="3 4">
    <name type="scientific">Micromonospora wenchangensis</name>
    <dbReference type="NCBI Taxonomy" id="1185415"/>
    <lineage>
        <taxon>Bacteria</taxon>
        <taxon>Bacillati</taxon>
        <taxon>Actinomycetota</taxon>
        <taxon>Actinomycetes</taxon>
        <taxon>Micromonosporales</taxon>
        <taxon>Micromonosporaceae</taxon>
        <taxon>Micromonospora</taxon>
    </lineage>
</organism>
<feature type="compositionally biased region" description="Low complexity" evidence="1">
    <location>
        <begin position="26"/>
        <end position="38"/>
    </location>
</feature>
<accession>A0A246R9T5</accession>
<keyword evidence="2" id="KW-1133">Transmembrane helix</keyword>
<feature type="region of interest" description="Disordered" evidence="1">
    <location>
        <begin position="1"/>
        <end position="81"/>
    </location>
</feature>
<proteinExistence type="predicted"/>
<dbReference type="Pfam" id="PF14017">
    <property type="entry name" value="DUF4233"/>
    <property type="match status" value="1"/>
</dbReference>
<evidence type="ECO:0000256" key="2">
    <source>
        <dbReference type="SAM" id="Phobius"/>
    </source>
</evidence>
<dbReference type="InterPro" id="IPR025327">
    <property type="entry name" value="DUF4233"/>
</dbReference>
<protein>
    <recommendedName>
        <fullName evidence="5">DUF4233 domain-containing protein</fullName>
    </recommendedName>
</protein>
<evidence type="ECO:0000313" key="4">
    <source>
        <dbReference type="Proteomes" id="UP000197174"/>
    </source>
</evidence>
<dbReference type="Proteomes" id="UP000197174">
    <property type="component" value="Unassembled WGS sequence"/>
</dbReference>